<sequence>MKRIALTLTLSILVLGFAGAALASGDHDHGDGAFMVQGEVLDMACYVSHGAKGPDHAACAKRCAKGGQPIGLLADDGAVYLLFASHDDGSAYEATKELAGTKVMISGKKFEKDGITGVEVHEVKAL</sequence>
<gene>
    <name evidence="2" type="ORF">IFK94_11510</name>
</gene>
<evidence type="ECO:0000256" key="1">
    <source>
        <dbReference type="SAM" id="SignalP"/>
    </source>
</evidence>
<dbReference type="Proteomes" id="UP000648239">
    <property type="component" value="Unassembled WGS sequence"/>
</dbReference>
<protein>
    <submittedName>
        <fullName evidence="2">Uncharacterized protein</fullName>
    </submittedName>
</protein>
<evidence type="ECO:0000313" key="3">
    <source>
        <dbReference type="Proteomes" id="UP000648239"/>
    </source>
</evidence>
<evidence type="ECO:0000313" key="2">
    <source>
        <dbReference type="EMBL" id="MBD3868742.1"/>
    </source>
</evidence>
<feature type="signal peptide" evidence="1">
    <location>
        <begin position="1"/>
        <end position="23"/>
    </location>
</feature>
<feature type="chain" id="PRO_5035270512" evidence="1">
    <location>
        <begin position="24"/>
        <end position="126"/>
    </location>
</feature>
<proteinExistence type="predicted"/>
<organism evidence="2 3">
    <name type="scientific">Candidatus Polarisedimenticola svalbardensis</name>
    <dbReference type="NCBI Taxonomy" id="2886004"/>
    <lineage>
        <taxon>Bacteria</taxon>
        <taxon>Pseudomonadati</taxon>
        <taxon>Acidobacteriota</taxon>
        <taxon>Candidatus Polarisedimenticolia</taxon>
        <taxon>Candidatus Polarisedimenticolales</taxon>
        <taxon>Candidatus Polarisedimenticolaceae</taxon>
        <taxon>Candidatus Polarisedimenticola</taxon>
    </lineage>
</organism>
<dbReference type="AlphaFoldDB" id="A0A8J7CDG5"/>
<comment type="caution">
    <text evidence="2">The sequence shown here is derived from an EMBL/GenBank/DDBJ whole genome shotgun (WGS) entry which is preliminary data.</text>
</comment>
<name>A0A8J7CDG5_9BACT</name>
<dbReference type="EMBL" id="JACXWD010000041">
    <property type="protein sequence ID" value="MBD3868742.1"/>
    <property type="molecule type" value="Genomic_DNA"/>
</dbReference>
<accession>A0A8J7CDG5</accession>
<reference evidence="2 3" key="1">
    <citation type="submission" date="2020-08" db="EMBL/GenBank/DDBJ databases">
        <title>Acidobacteriota in marine sediments use diverse sulfur dissimilation pathways.</title>
        <authorList>
            <person name="Wasmund K."/>
        </authorList>
    </citation>
    <scope>NUCLEOTIDE SEQUENCE [LARGE SCALE GENOMIC DNA]</scope>
    <source>
        <strain evidence="2">MAG AM4</strain>
    </source>
</reference>
<keyword evidence="1" id="KW-0732">Signal</keyword>